<evidence type="ECO:0000313" key="2">
    <source>
        <dbReference type="EMBL" id="NLA54794.1"/>
    </source>
</evidence>
<dbReference type="Gene3D" id="3.40.50.300">
    <property type="entry name" value="P-loop containing nucleotide triphosphate hydrolases"/>
    <property type="match status" value="1"/>
</dbReference>
<dbReference type="AlphaFoldDB" id="A0A7X6PMH9"/>
<reference evidence="2 3" key="1">
    <citation type="journal article" date="2020" name="Biotechnol. Biofuels">
        <title>New insights from the biogas microbiome by comprehensive genome-resolved metagenomics of nearly 1600 species originating from multiple anaerobic digesters.</title>
        <authorList>
            <person name="Campanaro S."/>
            <person name="Treu L."/>
            <person name="Rodriguez-R L.M."/>
            <person name="Kovalovszki A."/>
            <person name="Ziels R.M."/>
            <person name="Maus I."/>
            <person name="Zhu X."/>
            <person name="Kougias P.G."/>
            <person name="Basile A."/>
            <person name="Luo G."/>
            <person name="Schluter A."/>
            <person name="Konstantinidis K.T."/>
            <person name="Angelidaki I."/>
        </authorList>
    </citation>
    <scope>NUCLEOTIDE SEQUENCE [LARGE SCALE GENOMIC DNA]</scope>
    <source>
        <strain evidence="2">AS15tlH2ME_198</strain>
    </source>
</reference>
<dbReference type="Proteomes" id="UP000557899">
    <property type="component" value="Unassembled WGS sequence"/>
</dbReference>
<dbReference type="EMBL" id="JAAZHI010000015">
    <property type="protein sequence ID" value="NLA54794.1"/>
    <property type="molecule type" value="Genomic_DNA"/>
</dbReference>
<dbReference type="Pfam" id="PF01695">
    <property type="entry name" value="IstB_IS21"/>
    <property type="match status" value="1"/>
</dbReference>
<sequence length="227" mass="25393">MTLTQDDMQLFKDLRMTEFGRVIQEIIDDPARDHDSFEDKIQQALYAQRDARDNRRIEKLLKAAGLAYTGAALERFDVTTDRGITTDRIKRLASCDWIHHGQDLMVIGATGTGKSFLAQALGVTACRAQLPTRYVRLATLADDFDALAINPTARKEFMADLAKPSLLILDDFLTTTISDHALLQVFNLLVTRENASTVIASQHQPDYWYSVFNDSAIADAVLSRLAN</sequence>
<dbReference type="PIRSF" id="PIRSF003073">
    <property type="entry name" value="DNAC_TnpB_IstB"/>
    <property type="match status" value="1"/>
</dbReference>
<name>A0A7X6PMH9_9CORY</name>
<keyword evidence="2" id="KW-0067">ATP-binding</keyword>
<evidence type="ECO:0000259" key="1">
    <source>
        <dbReference type="Pfam" id="PF01695"/>
    </source>
</evidence>
<keyword evidence="2" id="KW-0547">Nucleotide-binding</keyword>
<feature type="domain" description="IstB-like ATP-binding" evidence="1">
    <location>
        <begin position="12"/>
        <end position="225"/>
    </location>
</feature>
<proteinExistence type="predicted"/>
<protein>
    <submittedName>
        <fullName evidence="2">ATP-binding protein</fullName>
    </submittedName>
</protein>
<feature type="non-terminal residue" evidence="2">
    <location>
        <position position="227"/>
    </location>
</feature>
<comment type="caution">
    <text evidence="2">The sequence shown here is derived from an EMBL/GenBank/DDBJ whole genome shotgun (WGS) entry which is preliminary data.</text>
</comment>
<evidence type="ECO:0000313" key="3">
    <source>
        <dbReference type="Proteomes" id="UP000557899"/>
    </source>
</evidence>
<dbReference type="SUPFAM" id="SSF52540">
    <property type="entry name" value="P-loop containing nucleoside triphosphate hydrolases"/>
    <property type="match status" value="1"/>
</dbReference>
<dbReference type="InterPro" id="IPR002611">
    <property type="entry name" value="IstB_ATP-bd"/>
</dbReference>
<dbReference type="PANTHER" id="PTHR30050">
    <property type="entry name" value="CHROMOSOMAL REPLICATION INITIATOR PROTEIN DNAA"/>
    <property type="match status" value="1"/>
</dbReference>
<dbReference type="GO" id="GO:0006260">
    <property type="term" value="P:DNA replication"/>
    <property type="evidence" value="ECO:0007669"/>
    <property type="project" value="TreeGrafter"/>
</dbReference>
<dbReference type="InterPro" id="IPR027417">
    <property type="entry name" value="P-loop_NTPase"/>
</dbReference>
<accession>A0A7X6PMH9</accession>
<dbReference type="GO" id="GO:0005524">
    <property type="term" value="F:ATP binding"/>
    <property type="evidence" value="ECO:0007669"/>
    <property type="project" value="UniProtKB-KW"/>
</dbReference>
<dbReference type="CDD" id="cd00009">
    <property type="entry name" value="AAA"/>
    <property type="match status" value="1"/>
</dbReference>
<gene>
    <name evidence="2" type="ORF">GX859_00625</name>
</gene>
<organism evidence="2 3">
    <name type="scientific">Corynebacterium humireducens</name>
    <dbReference type="NCBI Taxonomy" id="1223514"/>
    <lineage>
        <taxon>Bacteria</taxon>
        <taxon>Bacillati</taxon>
        <taxon>Actinomycetota</taxon>
        <taxon>Actinomycetes</taxon>
        <taxon>Mycobacteriales</taxon>
        <taxon>Corynebacteriaceae</taxon>
        <taxon>Corynebacterium</taxon>
    </lineage>
</organism>
<dbReference type="InterPro" id="IPR028350">
    <property type="entry name" value="DNAC/IstB-like"/>
</dbReference>
<dbReference type="PANTHER" id="PTHR30050:SF4">
    <property type="entry name" value="ATP-BINDING PROTEIN RV3427C IN INSERTION SEQUENCE-RELATED"/>
    <property type="match status" value="1"/>
</dbReference>